<dbReference type="InterPro" id="IPR051694">
    <property type="entry name" value="Immunoregulatory_rcpt-like"/>
</dbReference>
<evidence type="ECO:0000256" key="2">
    <source>
        <dbReference type="ARBA" id="ARBA00022692"/>
    </source>
</evidence>
<feature type="region of interest" description="Disordered" evidence="5">
    <location>
        <begin position="260"/>
        <end position="309"/>
    </location>
</feature>
<evidence type="ECO:0000256" key="5">
    <source>
        <dbReference type="SAM" id="MobiDB-lite"/>
    </source>
</evidence>
<accession>A0A2J5HH90</accession>
<comment type="subcellular location">
    <subcellularLocation>
        <location evidence="1">Membrane</location>
        <topology evidence="1">Single-pass membrane protein</topology>
    </subcellularLocation>
</comment>
<protein>
    <submittedName>
        <fullName evidence="7">Uncharacterized protein</fullName>
    </submittedName>
</protein>
<evidence type="ECO:0000256" key="6">
    <source>
        <dbReference type="SAM" id="Phobius"/>
    </source>
</evidence>
<name>A0A2J5HH90_9EURO</name>
<keyword evidence="4 6" id="KW-0472">Membrane</keyword>
<feature type="region of interest" description="Disordered" evidence="5">
    <location>
        <begin position="176"/>
        <end position="204"/>
    </location>
</feature>
<evidence type="ECO:0000256" key="1">
    <source>
        <dbReference type="ARBA" id="ARBA00004167"/>
    </source>
</evidence>
<dbReference type="Proteomes" id="UP000235023">
    <property type="component" value="Unassembled WGS sequence"/>
</dbReference>
<evidence type="ECO:0000313" key="7">
    <source>
        <dbReference type="EMBL" id="PLN76223.1"/>
    </source>
</evidence>
<gene>
    <name evidence="7" type="ORF">BDW42DRAFT_23948</name>
</gene>
<feature type="compositionally biased region" description="Low complexity" evidence="5">
    <location>
        <begin position="177"/>
        <end position="204"/>
    </location>
</feature>
<organism evidence="7 8">
    <name type="scientific">Aspergillus taichungensis</name>
    <dbReference type="NCBI Taxonomy" id="482145"/>
    <lineage>
        <taxon>Eukaryota</taxon>
        <taxon>Fungi</taxon>
        <taxon>Dikarya</taxon>
        <taxon>Ascomycota</taxon>
        <taxon>Pezizomycotina</taxon>
        <taxon>Eurotiomycetes</taxon>
        <taxon>Eurotiomycetidae</taxon>
        <taxon>Eurotiales</taxon>
        <taxon>Aspergillaceae</taxon>
        <taxon>Aspergillus</taxon>
        <taxon>Aspergillus subgen. Circumdati</taxon>
    </lineage>
</organism>
<dbReference type="GO" id="GO:0016020">
    <property type="term" value="C:membrane"/>
    <property type="evidence" value="ECO:0007669"/>
    <property type="project" value="UniProtKB-SubCell"/>
</dbReference>
<keyword evidence="3 6" id="KW-1133">Transmembrane helix</keyword>
<reference evidence="8" key="1">
    <citation type="submission" date="2017-12" db="EMBL/GenBank/DDBJ databases">
        <authorList>
            <consortium name="DOE Joint Genome Institute"/>
            <person name="Mondo S.J."/>
            <person name="Kjaerbolling I."/>
            <person name="Vesth T.C."/>
            <person name="Frisvad J.C."/>
            <person name="Nybo J.L."/>
            <person name="Theobald S."/>
            <person name="Kuo A."/>
            <person name="Bowyer P."/>
            <person name="Matsuda Y."/>
            <person name="Lyhne E.K."/>
            <person name="Kogle M.E."/>
            <person name="Clum A."/>
            <person name="Lipzen A."/>
            <person name="Salamov A."/>
            <person name="Ngan C.Y."/>
            <person name="Daum C."/>
            <person name="Chiniquy J."/>
            <person name="Barry K."/>
            <person name="LaButti K."/>
            <person name="Haridas S."/>
            <person name="Simmons B.A."/>
            <person name="Magnuson J.K."/>
            <person name="Mortensen U.H."/>
            <person name="Larsen T.O."/>
            <person name="Grigoriev I.V."/>
            <person name="Baker S.E."/>
            <person name="Andersen M.R."/>
            <person name="Nordberg H.P."/>
            <person name="Cantor M.N."/>
            <person name="Hua S.X."/>
        </authorList>
    </citation>
    <scope>NUCLEOTIDE SEQUENCE [LARGE SCALE GENOMIC DNA]</scope>
    <source>
        <strain evidence="8">IBT 19404</strain>
    </source>
</reference>
<feature type="transmembrane region" description="Helical" evidence="6">
    <location>
        <begin position="227"/>
        <end position="251"/>
    </location>
</feature>
<keyword evidence="2 6" id="KW-0812">Transmembrane</keyword>
<proteinExistence type="predicted"/>
<dbReference type="EMBL" id="KZ559624">
    <property type="protein sequence ID" value="PLN76223.1"/>
    <property type="molecule type" value="Genomic_DNA"/>
</dbReference>
<dbReference type="OrthoDB" id="4770059at2759"/>
<evidence type="ECO:0000256" key="4">
    <source>
        <dbReference type="ARBA" id="ARBA00023136"/>
    </source>
</evidence>
<sequence length="309" mass="32574">MSPKIEARSNTGTLGHTTTLPMLEIYTAPSVCTSSWTYEPPEANNVPEGLLLQNAAPSDDTNNDCMPTGWGNRGRGPPLQMYSPGYCPHGYTSADVAIQPPVTTAICCPSDYEYTTNPANTQMGCTRIFPEGETTTVKVRQSNNKRTRIVGPITMYAQPIIVAQEKHDLTLFVTSGDTEPSSTAAAPTSTTAVPTETDTDTLTDPTGIHDHVAGDEKPETGGISTGGAIGVGVGVGVGGLALLLVLGLFILRRKKQTKRKQEIDFYSQTEGPREAGPLPDKGKPTGRLGPSELATNPHGAGTAIHELGS</sequence>
<dbReference type="AlphaFoldDB" id="A0A2J5HH90"/>
<evidence type="ECO:0000313" key="8">
    <source>
        <dbReference type="Proteomes" id="UP000235023"/>
    </source>
</evidence>
<dbReference type="PANTHER" id="PTHR15549">
    <property type="entry name" value="PAIRED IMMUNOGLOBULIN-LIKE TYPE 2 RECEPTOR"/>
    <property type="match status" value="1"/>
</dbReference>
<dbReference type="GO" id="GO:0071944">
    <property type="term" value="C:cell periphery"/>
    <property type="evidence" value="ECO:0007669"/>
    <property type="project" value="UniProtKB-ARBA"/>
</dbReference>
<keyword evidence="8" id="KW-1185">Reference proteome</keyword>
<evidence type="ECO:0000256" key="3">
    <source>
        <dbReference type="ARBA" id="ARBA00022989"/>
    </source>
</evidence>